<feature type="domain" description="Peptidoglycan binding-like" evidence="2">
    <location>
        <begin position="96"/>
        <end position="135"/>
    </location>
</feature>
<evidence type="ECO:0000313" key="6">
    <source>
        <dbReference type="Proteomes" id="UP000184533"/>
    </source>
</evidence>
<keyword evidence="1" id="KW-0175">Coiled coil</keyword>
<dbReference type="InterPro" id="IPR036366">
    <property type="entry name" value="PGBDSf"/>
</dbReference>
<proteinExistence type="predicted"/>
<name>A0A0F5LAH0_9HYPH</name>
<dbReference type="PATRIC" id="fig|1121477.3.peg.286"/>
<dbReference type="Pfam" id="PF01471">
    <property type="entry name" value="PG_binding_1"/>
    <property type="match status" value="1"/>
</dbReference>
<accession>A0A0F5LAH0</accession>
<dbReference type="Proteomes" id="UP000033608">
    <property type="component" value="Unassembled WGS sequence"/>
</dbReference>
<evidence type="ECO:0000256" key="1">
    <source>
        <dbReference type="SAM" id="Coils"/>
    </source>
</evidence>
<dbReference type="InterPro" id="IPR036365">
    <property type="entry name" value="PGBD-like_sf"/>
</dbReference>
<gene>
    <name evidence="4" type="ORF">SAMN02745223_02324</name>
    <name evidence="3" type="ORF">VW29_17675</name>
</gene>
<dbReference type="STRING" id="1121477.SAMN02745223_02324"/>
<dbReference type="EMBL" id="FQVC01000006">
    <property type="protein sequence ID" value="SHF31499.1"/>
    <property type="molecule type" value="Genomic_DNA"/>
</dbReference>
<dbReference type="OrthoDB" id="8442644at2"/>
<dbReference type="AlphaFoldDB" id="A0A0F5LAH0"/>
<keyword evidence="5" id="KW-1185">Reference proteome</keyword>
<evidence type="ECO:0000313" key="5">
    <source>
        <dbReference type="Proteomes" id="UP000033608"/>
    </source>
</evidence>
<dbReference type="InterPro" id="IPR002477">
    <property type="entry name" value="Peptidoglycan-bd-like"/>
</dbReference>
<protein>
    <submittedName>
        <fullName evidence="4">Putative peptidoglycan binding domain-containing protein</fullName>
    </submittedName>
</protein>
<dbReference type="Proteomes" id="UP000184533">
    <property type="component" value="Unassembled WGS sequence"/>
</dbReference>
<dbReference type="EMBL" id="LAJF01000112">
    <property type="protein sequence ID" value="KKB79391.1"/>
    <property type="molecule type" value="Genomic_DNA"/>
</dbReference>
<dbReference type="Gene3D" id="1.10.101.10">
    <property type="entry name" value="PGBD-like superfamily/PGBD"/>
    <property type="match status" value="1"/>
</dbReference>
<reference evidence="4 6" key="2">
    <citation type="submission" date="2016-11" db="EMBL/GenBank/DDBJ databases">
        <authorList>
            <person name="Jaros S."/>
            <person name="Januszkiewicz K."/>
            <person name="Wedrychowicz H."/>
        </authorList>
    </citation>
    <scope>NUCLEOTIDE SEQUENCE [LARGE SCALE GENOMIC DNA]</scope>
    <source>
        <strain evidence="4 6">DSM 17137</strain>
    </source>
</reference>
<dbReference type="SUPFAM" id="SSF47090">
    <property type="entry name" value="PGBD-like"/>
    <property type="match status" value="1"/>
</dbReference>
<dbReference type="RefSeq" id="WP_046136594.1">
    <property type="nucleotide sequence ID" value="NZ_FQVC01000006.1"/>
</dbReference>
<sequence>MFVFILTIYWAGAPLIFLLMKRQVVAAMLLASVALPIAPASAQSGADLFFGIATGIISQGIQQDRARQQQQQQVQNHNAQQQERIRAAAEAERRFVTQTQSALNVLGFYTLTIDGESGPGTRKALLAYQAAFGLSGAFGQDDLWLLQENAAKGWRSAEEARQAEAGGFSRRVDYVAATEAGFGDYREWMAAVRQGIPDYASYQAFAGSGFKDFGSFQKAGQGGFASAARFQAATAAGFDSEAEYDEFVTSGLADRTAFELQRNARAEASAASVLCLEASQAKDWAVALAPCYTASRLLPEDAAAATTLSTVRSKVSAGLDDNEAVLADLKGQLAQLLASSIPDVARDAALRAQINGLSDAMLLTRLHLQVADCQDGLERSDWGQAERQCYVDISVKHLSGAKRRQAETLLADLHESHGRALAAAEAELALAAVEASRLAREQIQRDATALIANVEDFSRSGNRFTQGIEIAKALVTLRSALGGDDVALIEKQATALTALLDGEPGFVQERRARASAQEQAQQTAAFEARRQAELLDGFVFAYISANVTSEHVVALLTLQEKLAEALQEGNLQKITAGQAEGRTLIDAIGLGAELADFAASYQAASVSAEDLEAENAAIATTNIALSKALDDAQELVDTIASYAKSGGNFDDPIAVARSINLLKTAQAGRDLADMQQRYNLLLAQVEDDPQFRDATRAMAVSADVALANAVADAREQAASLNAFLSSYIAANLASNDVLAVVDLQLILEDALASPASANLVRVFEEAQRQVGAHGLGNAWLDHQAEVKARALAPSTPIAGNGLAITVANAALLEGKSGDIIVLRNEAGTAPHLTRDLVGDLVVEGGAASACWPHPVAPDAMGLLLVRQQLVDLGLPQLQLGECAGDVMTVADLVILERGAFLVSPPSQARGLVTAFEDRQLTELLVVPEDSVAITAAELDRRAADLRQRIENRTARGFGILSLSKGQGLCPVVADMAPHADLLAHRGREIAFYLQDARLNRAMTAESAFVSAQRGQCGALYAAAEVLADLGAALARDGIAFDVLPIWIEAEHVEAETARLVALSEQQLAEQVLADQRHAANAALDQAKRAAAAAEQRHRQSALRDQHREEATGAEKSLAESVRSLVATGRSDIVQLSFPHLFSKVRAVSNDRWEITQVNNSLVDFGTAQWQGRTVKAVLVKMTIERENAVLGIYATDCIVLGYLVDEEFRVTRDPVEADCSDAAAIPAWMGPRSFESLWNVVS</sequence>
<evidence type="ECO:0000313" key="4">
    <source>
        <dbReference type="EMBL" id="SHF31499.1"/>
    </source>
</evidence>
<feature type="coiled-coil region" evidence="1">
    <location>
        <begin position="1076"/>
        <end position="1103"/>
    </location>
</feature>
<reference evidence="3 5" key="1">
    <citation type="submission" date="2015-03" db="EMBL/GenBank/DDBJ databases">
        <authorList>
            <person name="Hassan Y.I."/>
            <person name="Lepp D."/>
            <person name="Zhou T."/>
        </authorList>
    </citation>
    <scope>NUCLEOTIDE SEQUENCE [LARGE SCALE GENOMIC DNA]</scope>
    <source>
        <strain evidence="3 5">DSM 17137</strain>
    </source>
</reference>
<evidence type="ECO:0000259" key="2">
    <source>
        <dbReference type="Pfam" id="PF01471"/>
    </source>
</evidence>
<organism evidence="3 5">
    <name type="scientific">Devosia limi DSM 17137</name>
    <dbReference type="NCBI Taxonomy" id="1121477"/>
    <lineage>
        <taxon>Bacteria</taxon>
        <taxon>Pseudomonadati</taxon>
        <taxon>Pseudomonadota</taxon>
        <taxon>Alphaproteobacteria</taxon>
        <taxon>Hyphomicrobiales</taxon>
        <taxon>Devosiaceae</taxon>
        <taxon>Devosia</taxon>
    </lineage>
</organism>
<evidence type="ECO:0000313" key="3">
    <source>
        <dbReference type="EMBL" id="KKB79391.1"/>
    </source>
</evidence>